<dbReference type="Gene3D" id="3.40.50.2000">
    <property type="entry name" value="Glycogen Phosphorylase B"/>
    <property type="match status" value="1"/>
</dbReference>
<reference evidence="1 2" key="1">
    <citation type="journal article" date="2018" name="Int. J. Syst. Evol. Microbiol.">
        <title>Uliginosibacterium sediminicola sp. nov., isolated from freshwater sediment.</title>
        <authorList>
            <person name="Hwang W.M."/>
            <person name="Kim S.M."/>
            <person name="Kang K."/>
            <person name="Ahn T.Y."/>
        </authorList>
    </citation>
    <scope>NUCLEOTIDE SEQUENCE [LARGE SCALE GENOMIC DNA]</scope>
    <source>
        <strain evidence="1 2">M1-21</strain>
    </source>
</reference>
<dbReference type="SUPFAM" id="SSF53756">
    <property type="entry name" value="UDP-Glycosyltransferase/glycogen phosphorylase"/>
    <property type="match status" value="1"/>
</dbReference>
<evidence type="ECO:0000313" key="2">
    <source>
        <dbReference type="Proteomes" id="UP001410394"/>
    </source>
</evidence>
<dbReference type="Pfam" id="PF16994">
    <property type="entry name" value="Glyco_trans_4_5"/>
    <property type="match status" value="1"/>
</dbReference>
<keyword evidence="2" id="KW-1185">Reference proteome</keyword>
<sequence length="316" mass="34651">MNVLLLSHQLDYSGAPIALLRLAEALIGQGHRVSLLSKQDGPLGIEFVKCGVQATDSNLAQYDLYFANTFLMVPLALELAPSEDKILAWIHESRAFFRLYGRDETQYGLSRLKRALFPSKFQIEEYRTLMPDCELRQLRNQVSMTGIQRSNSFADFFAVSGAWEPRKNQAGLLKLIDSAGLDIKLNFIGTGKPPSIPCAQHHYFGQVSALEAKRIIAGSCGLISAAINETQNLAAIESILVGHPVLLSSIPAHQELQELIPSVVLFDATDAASFAEGFASVTRLKSDSAHLDEGRDQAERYFGKAAFSEALSPLIN</sequence>
<proteinExistence type="predicted"/>
<gene>
    <name evidence="1" type="ORF">ABDB84_17955</name>
</gene>
<organism evidence="1 2">
    <name type="scientific">Uliginosibacterium sediminicola</name>
    <dbReference type="NCBI Taxonomy" id="2024550"/>
    <lineage>
        <taxon>Bacteria</taxon>
        <taxon>Pseudomonadati</taxon>
        <taxon>Pseudomonadota</taxon>
        <taxon>Betaproteobacteria</taxon>
        <taxon>Rhodocyclales</taxon>
        <taxon>Zoogloeaceae</taxon>
        <taxon>Uliginosibacterium</taxon>
    </lineage>
</organism>
<dbReference type="Proteomes" id="UP001410394">
    <property type="component" value="Unassembled WGS sequence"/>
</dbReference>
<dbReference type="RefSeq" id="WP_345921152.1">
    <property type="nucleotide sequence ID" value="NZ_JBDIVE010000012.1"/>
</dbReference>
<comment type="caution">
    <text evidence="1">The sequence shown here is derived from an EMBL/GenBank/DDBJ whole genome shotgun (WGS) entry which is preliminary data.</text>
</comment>
<protein>
    <submittedName>
        <fullName evidence="1">Uncharacterized protein</fullName>
    </submittedName>
</protein>
<dbReference type="InterPro" id="IPR041693">
    <property type="entry name" value="Glyco_trans_4_5"/>
</dbReference>
<dbReference type="EMBL" id="JBDIVE010000012">
    <property type="protein sequence ID" value="MEN3070374.1"/>
    <property type="molecule type" value="Genomic_DNA"/>
</dbReference>
<accession>A0ABU9Z2Y3</accession>
<name>A0ABU9Z2Y3_9RHOO</name>
<evidence type="ECO:0000313" key="1">
    <source>
        <dbReference type="EMBL" id="MEN3070374.1"/>
    </source>
</evidence>